<dbReference type="AlphaFoldDB" id="A0AA35RWN9"/>
<name>A0AA35RWN9_GEOBA</name>
<comment type="caution">
    <text evidence="1">The sequence shown here is derived from an EMBL/GenBank/DDBJ whole genome shotgun (WGS) entry which is preliminary data.</text>
</comment>
<sequence>MRSHACGCVLQEGKSSCWSWRAILLATYLPTYCVLACKMKSTLTVLVVVFSAVLGGLQRHTVSPLDLTQQRGGPRVDKNCLRCLDFGEKYLKDLFDIITGGGEFGTCTELCHLLENKVHTTGVFVVCVAICGAVDFATFIEFLRKVELDEFYFCDLLKLCPTKDDGDAHIYSLEAIPKHVKLNTSFEVVMVFITKAGTGLGQYDLNITTGGSVVKRDDATVDPIETGDYKATWTLFAPLSWKPGNYTVGVAEYTTMKAAGVILLLLVSGSMAGSLSRPTITTLDDAKEPKIDLCPICIEFADEAINDLLNIVLNAGVIGGCGDLCAMLAKEIKTDAQIIDVVCNLFCDYVGIKEFINIIEKADLDPIYYCELLHQCPVDDNGDAHIVSFKVIPDDVVHGSTFRIELLFDTRNGTGTGEIDLLINTADGIPLEQGKLSEPLVPGAYNVTWSVEAKPDPNCDPTQEICEEWIPGNYTANVGGSHIILYVCLSTKANVA</sequence>
<accession>A0AA35RWN9</accession>
<protein>
    <submittedName>
        <fullName evidence="1">Countin-1</fullName>
    </submittedName>
</protein>
<dbReference type="EMBL" id="CASHTH010001724">
    <property type="protein sequence ID" value="CAI8019079.1"/>
    <property type="molecule type" value="Genomic_DNA"/>
</dbReference>
<proteinExistence type="predicted"/>
<evidence type="ECO:0000313" key="1">
    <source>
        <dbReference type="EMBL" id="CAI8019079.1"/>
    </source>
</evidence>
<organism evidence="1 2">
    <name type="scientific">Geodia barretti</name>
    <name type="common">Barrett's horny sponge</name>
    <dbReference type="NCBI Taxonomy" id="519541"/>
    <lineage>
        <taxon>Eukaryota</taxon>
        <taxon>Metazoa</taxon>
        <taxon>Porifera</taxon>
        <taxon>Demospongiae</taxon>
        <taxon>Heteroscleromorpha</taxon>
        <taxon>Tetractinellida</taxon>
        <taxon>Astrophorina</taxon>
        <taxon>Geodiidae</taxon>
        <taxon>Geodia</taxon>
    </lineage>
</organism>
<gene>
    <name evidence="1" type="ORF">GBAR_LOCUS11502</name>
</gene>
<dbReference type="Proteomes" id="UP001174909">
    <property type="component" value="Unassembled WGS sequence"/>
</dbReference>
<reference evidence="1" key="1">
    <citation type="submission" date="2023-03" db="EMBL/GenBank/DDBJ databases">
        <authorList>
            <person name="Steffen K."/>
            <person name="Cardenas P."/>
        </authorList>
    </citation>
    <scope>NUCLEOTIDE SEQUENCE</scope>
</reference>
<evidence type="ECO:0000313" key="2">
    <source>
        <dbReference type="Proteomes" id="UP001174909"/>
    </source>
</evidence>
<keyword evidence="2" id="KW-1185">Reference proteome</keyword>